<protein>
    <submittedName>
        <fullName evidence="13">Putative Methyl-accepting chemotaxis protein</fullName>
    </submittedName>
</protein>
<comment type="subcellular location">
    <subcellularLocation>
        <location evidence="1">Cell membrane</location>
        <topology evidence="1">Multi-pass membrane protein</topology>
    </subcellularLocation>
</comment>
<reference evidence="13 14" key="1">
    <citation type="submission" date="2017-10" db="EMBL/GenBank/DDBJ databases">
        <authorList>
            <person name="Banno H."/>
            <person name="Chua N.-H."/>
        </authorList>
    </citation>
    <scope>NUCLEOTIDE SEQUENCE [LARGE SCALE GENOMIC DNA]</scope>
    <source>
        <strain evidence="13">Vibrio tapetis CECT4600</strain>
    </source>
</reference>
<evidence type="ECO:0000256" key="11">
    <source>
        <dbReference type="SAM" id="Phobius"/>
    </source>
</evidence>
<dbReference type="OrthoDB" id="369661at2"/>
<dbReference type="EMBL" id="LT960612">
    <property type="protein sequence ID" value="SON52234.1"/>
    <property type="molecule type" value="Genomic_DNA"/>
</dbReference>
<name>A0A2N8ZK08_9VIBR</name>
<dbReference type="SUPFAM" id="SSF58104">
    <property type="entry name" value="Methyl-accepting chemotaxis protein (MCP) signaling domain"/>
    <property type="match status" value="1"/>
</dbReference>
<evidence type="ECO:0000256" key="3">
    <source>
        <dbReference type="ARBA" id="ARBA00022481"/>
    </source>
</evidence>
<dbReference type="AlphaFoldDB" id="A0A2N8ZK08"/>
<dbReference type="GO" id="GO:0007165">
    <property type="term" value="P:signal transduction"/>
    <property type="evidence" value="ECO:0007669"/>
    <property type="project" value="UniProtKB-KW"/>
</dbReference>
<dbReference type="Pfam" id="PF00015">
    <property type="entry name" value="MCPsignal"/>
    <property type="match status" value="1"/>
</dbReference>
<dbReference type="KEGG" id="vta:B0623"/>
<evidence type="ECO:0000256" key="6">
    <source>
        <dbReference type="ARBA" id="ARBA00022989"/>
    </source>
</evidence>
<organism evidence="13 14">
    <name type="scientific">Vibrio tapetis subsp. tapetis</name>
    <dbReference type="NCBI Taxonomy" id="1671868"/>
    <lineage>
        <taxon>Bacteria</taxon>
        <taxon>Pseudomonadati</taxon>
        <taxon>Pseudomonadota</taxon>
        <taxon>Gammaproteobacteria</taxon>
        <taxon>Vibrionales</taxon>
        <taxon>Vibrionaceae</taxon>
        <taxon>Vibrio</taxon>
    </lineage>
</organism>
<dbReference type="RefSeq" id="WP_102524535.1">
    <property type="nucleotide sequence ID" value="NZ_LT960612.1"/>
</dbReference>
<evidence type="ECO:0000256" key="2">
    <source>
        <dbReference type="ARBA" id="ARBA00022475"/>
    </source>
</evidence>
<dbReference type="GO" id="GO:0006935">
    <property type="term" value="P:chemotaxis"/>
    <property type="evidence" value="ECO:0007669"/>
    <property type="project" value="UniProtKB-KW"/>
</dbReference>
<evidence type="ECO:0000256" key="1">
    <source>
        <dbReference type="ARBA" id="ARBA00004651"/>
    </source>
</evidence>
<dbReference type="PRINTS" id="PR00260">
    <property type="entry name" value="CHEMTRNSDUCR"/>
</dbReference>
<dbReference type="PANTHER" id="PTHR32089:SF39">
    <property type="entry name" value="METHYL-ACCEPTING CHEMOTAXIS PROTEIN HLYB"/>
    <property type="match status" value="1"/>
</dbReference>
<dbReference type="SMART" id="SM00283">
    <property type="entry name" value="MA"/>
    <property type="match status" value="1"/>
</dbReference>
<keyword evidence="14" id="KW-1185">Reference proteome</keyword>
<keyword evidence="5 11" id="KW-0812">Transmembrane</keyword>
<keyword evidence="4" id="KW-0145">Chemotaxis</keyword>
<dbReference type="InterPro" id="IPR004089">
    <property type="entry name" value="MCPsignal_dom"/>
</dbReference>
<dbReference type="PROSITE" id="PS50111">
    <property type="entry name" value="CHEMOTAXIS_TRANSDUC_2"/>
    <property type="match status" value="1"/>
</dbReference>
<evidence type="ECO:0000256" key="8">
    <source>
        <dbReference type="ARBA" id="ARBA00023224"/>
    </source>
</evidence>
<evidence type="ECO:0000259" key="12">
    <source>
        <dbReference type="PROSITE" id="PS50111"/>
    </source>
</evidence>
<proteinExistence type="inferred from homology"/>
<evidence type="ECO:0000313" key="14">
    <source>
        <dbReference type="Proteomes" id="UP000235828"/>
    </source>
</evidence>
<gene>
    <name evidence="13" type="ORF">VTAP4600_B0623</name>
</gene>
<keyword evidence="8 10" id="KW-0807">Transducer</keyword>
<dbReference type="GO" id="GO:0005886">
    <property type="term" value="C:plasma membrane"/>
    <property type="evidence" value="ECO:0007669"/>
    <property type="project" value="UniProtKB-SubCell"/>
</dbReference>
<feature type="transmembrane region" description="Helical" evidence="11">
    <location>
        <begin position="21"/>
        <end position="46"/>
    </location>
</feature>
<evidence type="ECO:0000256" key="7">
    <source>
        <dbReference type="ARBA" id="ARBA00023136"/>
    </source>
</evidence>
<keyword evidence="3" id="KW-0488">Methylation</keyword>
<accession>A0A2N8ZK08</accession>
<sequence length="385" mass="42156">MNNNHQLARKKIITIAVQIGVLAAAVFLSISGQAIALMCVLIALHWSLNRQSGQNNANRLPSSVKQSDEREGTQVVNELLRYEVTHISDALTKQYQVTNESVVTLNDSFFGLQELSKTQNQVSEQLVSNFLANENSEYSLTTVLPKTEKIISQYIDILISVSERSISAVHSIHDMSSKLDKVFGLLDQVRGLSEQTNLLALNAAIEAARAGESGRGFAVVASEVRNLSVRSEELNNLIQAEINIAQSTIKEADKTVGEIASIDMTIAIESKDQVEDMLQGVQKTNTEVRTEVDRLRDIGGQLAQQVGNGIRALQFADIVSQQGEQAMKSVTLLDELTEQIESYQQGQVSMSEFIGTVSEFKTRAKSRGEAAAQQSTIDEGAVELF</sequence>
<evidence type="ECO:0000256" key="5">
    <source>
        <dbReference type="ARBA" id="ARBA00022692"/>
    </source>
</evidence>
<feature type="domain" description="Methyl-accepting transducer" evidence="12">
    <location>
        <begin position="76"/>
        <end position="314"/>
    </location>
</feature>
<evidence type="ECO:0000313" key="13">
    <source>
        <dbReference type="EMBL" id="SON52234.1"/>
    </source>
</evidence>
<evidence type="ECO:0000256" key="9">
    <source>
        <dbReference type="ARBA" id="ARBA00029447"/>
    </source>
</evidence>
<dbReference type="PANTHER" id="PTHR32089">
    <property type="entry name" value="METHYL-ACCEPTING CHEMOTAXIS PROTEIN MCPB"/>
    <property type="match status" value="1"/>
</dbReference>
<dbReference type="InterPro" id="IPR004090">
    <property type="entry name" value="Chemotax_Me-accpt_rcpt"/>
</dbReference>
<evidence type="ECO:0000256" key="4">
    <source>
        <dbReference type="ARBA" id="ARBA00022500"/>
    </source>
</evidence>
<keyword evidence="2" id="KW-1003">Cell membrane</keyword>
<comment type="similarity">
    <text evidence="9">Belongs to the methyl-accepting chemotaxis (MCP) protein family.</text>
</comment>
<dbReference type="Proteomes" id="UP000235828">
    <property type="component" value="Chromosome B"/>
</dbReference>
<keyword evidence="6 11" id="KW-1133">Transmembrane helix</keyword>
<keyword evidence="7 11" id="KW-0472">Membrane</keyword>
<evidence type="ECO:0000256" key="10">
    <source>
        <dbReference type="PROSITE-ProRule" id="PRU00284"/>
    </source>
</evidence>
<dbReference type="GO" id="GO:0004888">
    <property type="term" value="F:transmembrane signaling receptor activity"/>
    <property type="evidence" value="ECO:0007669"/>
    <property type="project" value="InterPro"/>
</dbReference>
<dbReference type="Gene3D" id="1.10.287.950">
    <property type="entry name" value="Methyl-accepting chemotaxis protein"/>
    <property type="match status" value="1"/>
</dbReference>